<feature type="compositionally biased region" description="Basic and acidic residues" evidence="1">
    <location>
        <begin position="287"/>
        <end position="296"/>
    </location>
</feature>
<keyword evidence="3" id="KW-1185">Reference proteome</keyword>
<evidence type="ECO:0000313" key="3">
    <source>
        <dbReference type="Proteomes" id="UP000308197"/>
    </source>
</evidence>
<feature type="region of interest" description="Disordered" evidence="1">
    <location>
        <begin position="276"/>
        <end position="324"/>
    </location>
</feature>
<dbReference type="Proteomes" id="UP000308197">
    <property type="component" value="Unassembled WGS sequence"/>
</dbReference>
<evidence type="ECO:0000256" key="1">
    <source>
        <dbReference type="SAM" id="MobiDB-lite"/>
    </source>
</evidence>
<protein>
    <submittedName>
        <fullName evidence="2">Uncharacterized protein</fullName>
    </submittedName>
</protein>
<sequence length="400" mass="44022">MAAAFAPLPSTPYTVPSLKYYFTPATFKEVGQSHSRPSSSSSNSSYGNTPSSSNSTTFTSASSDFALSPSSALSPSQDSRRLSRLNRPLPTPPTTPLSCRASLPPRPLPCPPLHRAQSIQHLRRDPLPVPPTSRSQTPPLAPIASTSALPAPPAEAGPSTPRKNASSRTPERPSIRLNIPTSQTPSLSLSAHLVTATPVPLSPIAFNIPGPRDLRRRREEELERRMKALGFVESPRSPKENAVPDAAAEPSPSHDRKFSISSVETDEDREVVLLVDHESDVEDHEPEPEPERERPPTRSQSRAAMLTLFSDDPDDSDDRDTLGHPYRLASVDEREIETLASGLPGVGSRVDVDVEVEVVTKEAVARTKRRFSRKWIRERRGKRWTEQDFSEIIAQLRKLR</sequence>
<feature type="region of interest" description="Disordered" evidence="1">
    <location>
        <begin position="29"/>
        <end position="183"/>
    </location>
</feature>
<dbReference type="EMBL" id="ML211521">
    <property type="protein sequence ID" value="TFK82109.1"/>
    <property type="molecule type" value="Genomic_DNA"/>
</dbReference>
<dbReference type="AlphaFoldDB" id="A0A5C3NZB3"/>
<accession>A0A5C3NZB3</accession>
<organism evidence="2 3">
    <name type="scientific">Polyporus arcularius HHB13444</name>
    <dbReference type="NCBI Taxonomy" id="1314778"/>
    <lineage>
        <taxon>Eukaryota</taxon>
        <taxon>Fungi</taxon>
        <taxon>Dikarya</taxon>
        <taxon>Basidiomycota</taxon>
        <taxon>Agaricomycotina</taxon>
        <taxon>Agaricomycetes</taxon>
        <taxon>Polyporales</taxon>
        <taxon>Polyporaceae</taxon>
        <taxon>Polyporus</taxon>
    </lineage>
</organism>
<reference evidence="2 3" key="1">
    <citation type="journal article" date="2019" name="Nat. Ecol. Evol.">
        <title>Megaphylogeny resolves global patterns of mushroom evolution.</title>
        <authorList>
            <person name="Varga T."/>
            <person name="Krizsan K."/>
            <person name="Foldi C."/>
            <person name="Dima B."/>
            <person name="Sanchez-Garcia M."/>
            <person name="Sanchez-Ramirez S."/>
            <person name="Szollosi G.J."/>
            <person name="Szarkandi J.G."/>
            <person name="Papp V."/>
            <person name="Albert L."/>
            <person name="Andreopoulos W."/>
            <person name="Angelini C."/>
            <person name="Antonin V."/>
            <person name="Barry K.W."/>
            <person name="Bougher N.L."/>
            <person name="Buchanan P."/>
            <person name="Buyck B."/>
            <person name="Bense V."/>
            <person name="Catcheside P."/>
            <person name="Chovatia M."/>
            <person name="Cooper J."/>
            <person name="Damon W."/>
            <person name="Desjardin D."/>
            <person name="Finy P."/>
            <person name="Geml J."/>
            <person name="Haridas S."/>
            <person name="Hughes K."/>
            <person name="Justo A."/>
            <person name="Karasinski D."/>
            <person name="Kautmanova I."/>
            <person name="Kiss B."/>
            <person name="Kocsube S."/>
            <person name="Kotiranta H."/>
            <person name="LaButti K.M."/>
            <person name="Lechner B.E."/>
            <person name="Liimatainen K."/>
            <person name="Lipzen A."/>
            <person name="Lukacs Z."/>
            <person name="Mihaltcheva S."/>
            <person name="Morgado L.N."/>
            <person name="Niskanen T."/>
            <person name="Noordeloos M.E."/>
            <person name="Ohm R.A."/>
            <person name="Ortiz-Santana B."/>
            <person name="Ovrebo C."/>
            <person name="Racz N."/>
            <person name="Riley R."/>
            <person name="Savchenko A."/>
            <person name="Shiryaev A."/>
            <person name="Soop K."/>
            <person name="Spirin V."/>
            <person name="Szebenyi C."/>
            <person name="Tomsovsky M."/>
            <person name="Tulloss R.E."/>
            <person name="Uehling J."/>
            <person name="Grigoriev I.V."/>
            <person name="Vagvolgyi C."/>
            <person name="Papp T."/>
            <person name="Martin F.M."/>
            <person name="Miettinen O."/>
            <person name="Hibbett D.S."/>
            <person name="Nagy L.G."/>
        </authorList>
    </citation>
    <scope>NUCLEOTIDE SEQUENCE [LARGE SCALE GENOMIC DNA]</scope>
    <source>
        <strain evidence="2 3">HHB13444</strain>
    </source>
</reference>
<proteinExistence type="predicted"/>
<evidence type="ECO:0000313" key="2">
    <source>
        <dbReference type="EMBL" id="TFK82109.1"/>
    </source>
</evidence>
<feature type="region of interest" description="Disordered" evidence="1">
    <location>
        <begin position="230"/>
        <end position="263"/>
    </location>
</feature>
<dbReference type="InParanoid" id="A0A5C3NZB3"/>
<feature type="compositionally biased region" description="Polar residues" evidence="1">
    <location>
        <begin position="132"/>
        <end position="148"/>
    </location>
</feature>
<feature type="compositionally biased region" description="Low complexity" evidence="1">
    <location>
        <begin position="33"/>
        <end position="77"/>
    </location>
</feature>
<name>A0A5C3NZB3_9APHY</name>
<gene>
    <name evidence="2" type="ORF">K466DRAFT_500905</name>
</gene>